<proteinExistence type="predicted"/>
<gene>
    <name evidence="3" type="ORF">H4R18_004661</name>
</gene>
<dbReference type="OrthoDB" id="5563266at2759"/>
<evidence type="ECO:0000313" key="4">
    <source>
        <dbReference type="Proteomes" id="UP001140217"/>
    </source>
</evidence>
<organism evidence="3 4">
    <name type="scientific">Coemansia javaensis</name>
    <dbReference type="NCBI Taxonomy" id="2761396"/>
    <lineage>
        <taxon>Eukaryota</taxon>
        <taxon>Fungi</taxon>
        <taxon>Fungi incertae sedis</taxon>
        <taxon>Zoopagomycota</taxon>
        <taxon>Kickxellomycotina</taxon>
        <taxon>Kickxellomycetes</taxon>
        <taxon>Kickxellales</taxon>
        <taxon>Kickxellaceae</taxon>
        <taxon>Coemansia</taxon>
    </lineage>
</organism>
<dbReference type="EMBL" id="JANBUL010000235">
    <property type="protein sequence ID" value="KAJ2778330.1"/>
    <property type="molecule type" value="Genomic_DNA"/>
</dbReference>
<evidence type="ECO:0000256" key="2">
    <source>
        <dbReference type="SAM" id="MobiDB-lite"/>
    </source>
</evidence>
<keyword evidence="1" id="KW-0175">Coiled coil</keyword>
<accession>A0A9W8HA45</accession>
<reference evidence="3" key="1">
    <citation type="submission" date="2022-07" db="EMBL/GenBank/DDBJ databases">
        <title>Phylogenomic reconstructions and comparative analyses of Kickxellomycotina fungi.</title>
        <authorList>
            <person name="Reynolds N.K."/>
            <person name="Stajich J.E."/>
            <person name="Barry K."/>
            <person name="Grigoriev I.V."/>
            <person name="Crous P."/>
            <person name="Smith M.E."/>
        </authorList>
    </citation>
    <scope>NUCLEOTIDE SEQUENCE</scope>
    <source>
        <strain evidence="3">NBRC 105414</strain>
    </source>
</reference>
<evidence type="ECO:0000313" key="3">
    <source>
        <dbReference type="EMBL" id="KAJ2778330.1"/>
    </source>
</evidence>
<dbReference type="Proteomes" id="UP001140217">
    <property type="component" value="Unassembled WGS sequence"/>
</dbReference>
<name>A0A9W8HA45_9FUNG</name>
<feature type="region of interest" description="Disordered" evidence="2">
    <location>
        <begin position="187"/>
        <end position="219"/>
    </location>
</feature>
<protein>
    <submittedName>
        <fullName evidence="3">Uncharacterized protein</fullName>
    </submittedName>
</protein>
<feature type="compositionally biased region" description="Gly residues" evidence="2">
    <location>
        <begin position="191"/>
        <end position="202"/>
    </location>
</feature>
<feature type="region of interest" description="Disordered" evidence="2">
    <location>
        <begin position="358"/>
        <end position="439"/>
    </location>
</feature>
<dbReference type="AlphaFoldDB" id="A0A9W8HA45"/>
<feature type="compositionally biased region" description="Gly residues" evidence="2">
    <location>
        <begin position="139"/>
        <end position="148"/>
    </location>
</feature>
<feature type="compositionally biased region" description="Basic and acidic residues" evidence="2">
    <location>
        <begin position="358"/>
        <end position="378"/>
    </location>
</feature>
<evidence type="ECO:0000256" key="1">
    <source>
        <dbReference type="SAM" id="Coils"/>
    </source>
</evidence>
<sequence>MVATIRRRREQHVELENRLKADAREIRQLEAALADKESELEAAAREVKEDGNGLAALDEAGEVLLRAEQRKREAEAEAEAEAARQAALAREAEAARQAALAREAEAARQAALAREAEAARQAALAHEAEVPLSAASTAVGGGSGGGGSSSSSKATPSPDVQQSIARQISAIGSMMPPRSLSAEHRITTMSSGGGSGSGGSSGYAGRPHYPTQNEAREANRRVPFPKWDKGRSDSLLMTVTGLGGAGHTIKRLKIAMSSLLHYSVMLKRVVRTADTGQVLVLRAHWGFVYEAVHRRGWSVLPDIAPWDPVPRENLSPADTRTLVRQTWNPDDPNDKIEVRRFARWVRDHMPVVLSIREGHRPFPPRRLDGEGGEGDSHYTHVYHHHHPRSAGKRSPRSVDDHDRKRPARHWSPGRSPSPSPGRPSQLRITGQASGWLESA</sequence>
<keyword evidence="4" id="KW-1185">Reference proteome</keyword>
<feature type="coiled-coil region" evidence="1">
    <location>
        <begin position="5"/>
        <end position="121"/>
    </location>
</feature>
<feature type="compositionally biased region" description="Basic residues" evidence="2">
    <location>
        <begin position="380"/>
        <end position="395"/>
    </location>
</feature>
<comment type="caution">
    <text evidence="3">The sequence shown here is derived from an EMBL/GenBank/DDBJ whole genome shotgun (WGS) entry which is preliminary data.</text>
</comment>
<feature type="compositionally biased region" description="Polar residues" evidence="2">
    <location>
        <begin position="153"/>
        <end position="162"/>
    </location>
</feature>
<feature type="region of interest" description="Disordered" evidence="2">
    <location>
        <begin position="136"/>
        <end position="162"/>
    </location>
</feature>